<dbReference type="InterPro" id="IPR050079">
    <property type="entry name" value="DEAD_box_RNA_helicase"/>
</dbReference>
<evidence type="ECO:0000259" key="6">
    <source>
        <dbReference type="PROSITE" id="PS51194"/>
    </source>
</evidence>
<dbReference type="InterPro" id="IPR000629">
    <property type="entry name" value="RNA-helicase_DEAD-box_CS"/>
</dbReference>
<dbReference type="SMART" id="SM00490">
    <property type="entry name" value="HELICc"/>
    <property type="match status" value="1"/>
</dbReference>
<dbReference type="InterPro" id="IPR014001">
    <property type="entry name" value="Helicase_ATP-bd"/>
</dbReference>
<dbReference type="EMBL" id="UOFT01000038">
    <property type="protein sequence ID" value="VAW94393.1"/>
    <property type="molecule type" value="Genomic_DNA"/>
</dbReference>
<dbReference type="InterPro" id="IPR012677">
    <property type="entry name" value="Nucleotide-bd_a/b_plait_sf"/>
</dbReference>
<dbReference type="CDD" id="cd18787">
    <property type="entry name" value="SF2_C_DEAD"/>
    <property type="match status" value="1"/>
</dbReference>
<feature type="domain" description="DEAD-box RNA helicase Q" evidence="7">
    <location>
        <begin position="4"/>
        <end position="32"/>
    </location>
</feature>
<evidence type="ECO:0000256" key="3">
    <source>
        <dbReference type="ARBA" id="ARBA00022806"/>
    </source>
</evidence>
<dbReference type="SUPFAM" id="SSF52540">
    <property type="entry name" value="P-loop containing nucleoside triphosphate hydrolases"/>
    <property type="match status" value="1"/>
</dbReference>
<reference evidence="8" key="1">
    <citation type="submission" date="2018-06" db="EMBL/GenBank/DDBJ databases">
        <authorList>
            <person name="Zhirakovskaya E."/>
        </authorList>
    </citation>
    <scope>NUCLEOTIDE SEQUENCE</scope>
</reference>
<dbReference type="PROSITE" id="PS51192">
    <property type="entry name" value="HELICASE_ATP_BIND_1"/>
    <property type="match status" value="1"/>
</dbReference>
<keyword evidence="3 8" id="KW-0347">Helicase</keyword>
<dbReference type="PANTHER" id="PTHR47959:SF1">
    <property type="entry name" value="ATP-DEPENDENT RNA HELICASE DBPA"/>
    <property type="match status" value="1"/>
</dbReference>
<name>A0A3B1A2N5_9ZZZZ</name>
<evidence type="ECO:0000313" key="8">
    <source>
        <dbReference type="EMBL" id="VAW94393.1"/>
    </source>
</evidence>
<dbReference type="InterPro" id="IPR011545">
    <property type="entry name" value="DEAD/DEAH_box_helicase_dom"/>
</dbReference>
<dbReference type="InterPro" id="IPR014014">
    <property type="entry name" value="RNA_helicase_DEAD_Q_motif"/>
</dbReference>
<dbReference type="PROSITE" id="PS00039">
    <property type="entry name" value="DEAD_ATP_HELICASE"/>
    <property type="match status" value="1"/>
</dbReference>
<accession>A0A3B1A2N5</accession>
<evidence type="ECO:0000256" key="2">
    <source>
        <dbReference type="ARBA" id="ARBA00022801"/>
    </source>
</evidence>
<keyword evidence="1" id="KW-0547">Nucleotide-binding</keyword>
<organism evidence="8">
    <name type="scientific">hydrothermal vent metagenome</name>
    <dbReference type="NCBI Taxonomy" id="652676"/>
    <lineage>
        <taxon>unclassified sequences</taxon>
        <taxon>metagenomes</taxon>
        <taxon>ecological metagenomes</taxon>
    </lineage>
</organism>
<dbReference type="Pfam" id="PF03880">
    <property type="entry name" value="DbpA"/>
    <property type="match status" value="1"/>
</dbReference>
<dbReference type="InterPro" id="IPR001650">
    <property type="entry name" value="Helicase_C-like"/>
</dbReference>
<dbReference type="NCBIfam" id="NF008744">
    <property type="entry name" value="PRK11776.1"/>
    <property type="match status" value="1"/>
</dbReference>
<dbReference type="GO" id="GO:0005829">
    <property type="term" value="C:cytosol"/>
    <property type="evidence" value="ECO:0007669"/>
    <property type="project" value="TreeGrafter"/>
</dbReference>
<feature type="domain" description="Helicase ATP-binding" evidence="5">
    <location>
        <begin position="35"/>
        <end position="206"/>
    </location>
</feature>
<dbReference type="AlphaFoldDB" id="A0A3B1A2N5"/>
<dbReference type="PANTHER" id="PTHR47959">
    <property type="entry name" value="ATP-DEPENDENT RNA HELICASE RHLE-RELATED"/>
    <property type="match status" value="1"/>
</dbReference>
<keyword evidence="2" id="KW-0378">Hydrolase</keyword>
<dbReference type="InterPro" id="IPR027417">
    <property type="entry name" value="P-loop_NTPase"/>
</dbReference>
<dbReference type="GO" id="GO:0003676">
    <property type="term" value="F:nucleic acid binding"/>
    <property type="evidence" value="ECO:0007669"/>
    <property type="project" value="InterPro"/>
</dbReference>
<feature type="domain" description="Helicase C-terminal" evidence="6">
    <location>
        <begin position="216"/>
        <end position="376"/>
    </location>
</feature>
<gene>
    <name evidence="8" type="ORF">MNBD_GAMMA23-2535</name>
</gene>
<evidence type="ECO:0000259" key="7">
    <source>
        <dbReference type="PROSITE" id="PS51195"/>
    </source>
</evidence>
<dbReference type="Pfam" id="PF00271">
    <property type="entry name" value="Helicase_C"/>
    <property type="match status" value="1"/>
</dbReference>
<keyword evidence="4" id="KW-0067">ATP-binding</keyword>
<sequence>MTTTTFSSLPLSPEFLANIESLGYQSMTPIQAQSLAPVLEGKDLLAQAKTGSGKTAAFAIGLLHQLEPRNYQTQALVLCPTRELADQVSKEIRRLARAIPNTKIISLCGGKPIAPQRASLEHSPHIVVGTPGRVLKHLQKGSLELANLKTLVLDEADRMLDMGFQEDILKIISFTPTKRQTLLFSATYPEGIKKISQAIQKNPIDIRVESTHENNKIKQVFYEIQKGERTKTLIALLQHYKPESTVVFCNRKQQCQELADELWQLGFHALALHGDLEQKDRDQVLAQFSNKSSSILIATDVAARGLDIKDLEAVINFELPHDPEIHIHRIGRTGRAGNEGLALSLFMASEAPKVNTIEEYQNGAVKIKKPSSLSPRKSFKPSPPMVTLSINAGRRNKVRAGDILGALTANSNLQGKQIGKIDIFDTLAYIAVERPVAKQAFAILSEGKIKGRKFRVKKLR</sequence>
<dbReference type="Gene3D" id="3.30.70.330">
    <property type="match status" value="1"/>
</dbReference>
<dbReference type="PROSITE" id="PS51194">
    <property type="entry name" value="HELICASE_CTER"/>
    <property type="match status" value="1"/>
</dbReference>
<dbReference type="GO" id="GO:0005524">
    <property type="term" value="F:ATP binding"/>
    <property type="evidence" value="ECO:0007669"/>
    <property type="project" value="UniProtKB-KW"/>
</dbReference>
<dbReference type="GO" id="GO:0016787">
    <property type="term" value="F:hydrolase activity"/>
    <property type="evidence" value="ECO:0007669"/>
    <property type="project" value="UniProtKB-KW"/>
</dbReference>
<protein>
    <submittedName>
        <fullName evidence="8">ATP-dependent 23S rRNA helicase DbpA</fullName>
    </submittedName>
</protein>
<dbReference type="SMART" id="SM00487">
    <property type="entry name" value="DEXDc"/>
    <property type="match status" value="1"/>
</dbReference>
<dbReference type="Pfam" id="PF00270">
    <property type="entry name" value="DEAD"/>
    <property type="match status" value="1"/>
</dbReference>
<dbReference type="InterPro" id="IPR044742">
    <property type="entry name" value="DEAD/DEAH_RhlB"/>
</dbReference>
<evidence type="ECO:0000256" key="4">
    <source>
        <dbReference type="ARBA" id="ARBA00022840"/>
    </source>
</evidence>
<evidence type="ECO:0000259" key="5">
    <source>
        <dbReference type="PROSITE" id="PS51192"/>
    </source>
</evidence>
<evidence type="ECO:0000256" key="1">
    <source>
        <dbReference type="ARBA" id="ARBA00022741"/>
    </source>
</evidence>
<dbReference type="CDD" id="cd00268">
    <property type="entry name" value="DEADc"/>
    <property type="match status" value="1"/>
</dbReference>
<dbReference type="Gene3D" id="3.40.50.300">
    <property type="entry name" value="P-loop containing nucleotide triphosphate hydrolases"/>
    <property type="match status" value="2"/>
</dbReference>
<proteinExistence type="predicted"/>
<dbReference type="InterPro" id="IPR005580">
    <property type="entry name" value="DbpA/CsdA_RNA-bd_dom"/>
</dbReference>
<dbReference type="PROSITE" id="PS51195">
    <property type="entry name" value="Q_MOTIF"/>
    <property type="match status" value="1"/>
</dbReference>
<dbReference type="GO" id="GO:0003724">
    <property type="term" value="F:RNA helicase activity"/>
    <property type="evidence" value="ECO:0007669"/>
    <property type="project" value="InterPro"/>
</dbReference>